<dbReference type="PATRIC" id="fig|76936.10.peg.2033"/>
<keyword evidence="3" id="KW-1185">Reference proteome</keyword>
<reference evidence="2 3" key="1">
    <citation type="journal article" date="2014" name="Genome Announc.">
        <title>Draft genome sequences of eight enterohepatic helicobacter species isolated from both laboratory and wild rodents.</title>
        <authorList>
            <person name="Sheh A."/>
            <person name="Shen Z."/>
            <person name="Fox J.G."/>
        </authorList>
    </citation>
    <scope>NUCLEOTIDE SEQUENCE [LARGE SCALE GENOMIC DNA]</scope>
    <source>
        <strain evidence="2 3">MIT 98-6810</strain>
    </source>
</reference>
<name>A0A099UBS2_9HELI</name>
<dbReference type="AlphaFoldDB" id="A0A099UBS2"/>
<evidence type="ECO:0000313" key="2">
    <source>
        <dbReference type="EMBL" id="TLD78942.1"/>
    </source>
</evidence>
<evidence type="ECO:0008006" key="5">
    <source>
        <dbReference type="Google" id="ProtNLM"/>
    </source>
</evidence>
<evidence type="ECO:0000313" key="4">
    <source>
        <dbReference type="Proteomes" id="UP000064525"/>
    </source>
</evidence>
<dbReference type="STRING" id="76936.BN2458_PEG2082"/>
<reference evidence="4" key="2">
    <citation type="submission" date="2015-11" db="EMBL/GenBank/DDBJ databases">
        <authorList>
            <person name="Anvar S.Y."/>
        </authorList>
    </citation>
    <scope>NUCLEOTIDE SEQUENCE [LARGE SCALE GENOMIC DNA]</scope>
</reference>
<dbReference type="PROSITE" id="PS51257">
    <property type="entry name" value="PROKAR_LIPOPROTEIN"/>
    <property type="match status" value="1"/>
</dbReference>
<dbReference type="OrthoDB" id="5324640at2"/>
<accession>A0A099UBS2</accession>
<dbReference type="EMBL" id="JRPF02000003">
    <property type="protein sequence ID" value="TLD78942.1"/>
    <property type="molecule type" value="Genomic_DNA"/>
</dbReference>
<protein>
    <recommendedName>
        <fullName evidence="5">ABC-type transport auxiliary lipoprotein component domain-containing protein</fullName>
    </recommendedName>
</protein>
<dbReference type="Proteomes" id="UP000064525">
    <property type="component" value="Chromosome I"/>
</dbReference>
<sequence length="191" mass="21747">MKWIFLCLCAWIMLGCVDVKIASNIDNISYLHLQPQIQSYSCKIPKKLALLDIRAMPPYHSNNIYILNSKHIDVLKAQKWIALPQDMLQRAFVFKAKEQCFEVSMPPLGTQRLQTLLKLSLLSLQIVEENNTYKAQISVFYELISTNLKSKSGVIQSSKTIESLSDSHITQGFALASDEVLIQILRTAQKF</sequence>
<dbReference type="SUPFAM" id="SSF159594">
    <property type="entry name" value="XCC0632-like"/>
    <property type="match status" value="1"/>
</dbReference>
<dbReference type="Proteomes" id="UP000029925">
    <property type="component" value="Unassembled WGS sequence"/>
</dbReference>
<proteinExistence type="predicted"/>
<dbReference type="GeneID" id="78152180"/>
<organism evidence="1 4">
    <name type="scientific">Helicobacter typhlonius</name>
    <dbReference type="NCBI Taxonomy" id="76936"/>
    <lineage>
        <taxon>Bacteria</taxon>
        <taxon>Pseudomonadati</taxon>
        <taxon>Campylobacterota</taxon>
        <taxon>Epsilonproteobacteria</taxon>
        <taxon>Campylobacterales</taxon>
        <taxon>Helicobacteraceae</taxon>
        <taxon>Helicobacter</taxon>
    </lineage>
</organism>
<reference evidence="1" key="3">
    <citation type="submission" date="2015-11" db="EMBL/GenBank/DDBJ databases">
        <authorList>
            <person name="Zhang Y."/>
            <person name="Guo Z."/>
        </authorList>
    </citation>
    <scope>NUCLEOTIDE SEQUENCE</scope>
    <source>
        <strain evidence="1">1</strain>
    </source>
</reference>
<dbReference type="KEGG" id="hty:BN2458_PEG2082"/>
<dbReference type="RefSeq" id="WP_034327876.1">
    <property type="nucleotide sequence ID" value="NZ_CAJTQN010000001.1"/>
</dbReference>
<dbReference type="EMBL" id="LN907858">
    <property type="protein sequence ID" value="CUU40965.1"/>
    <property type="molecule type" value="Genomic_DNA"/>
</dbReference>
<gene>
    <name evidence="1" type="ORF">BN2458_PEG2082</name>
    <name evidence="2" type="ORF">LS75_004130</name>
</gene>
<evidence type="ECO:0000313" key="3">
    <source>
        <dbReference type="Proteomes" id="UP000029925"/>
    </source>
</evidence>
<evidence type="ECO:0000313" key="1">
    <source>
        <dbReference type="EMBL" id="CUU40965.1"/>
    </source>
</evidence>